<dbReference type="GO" id="GO:0008233">
    <property type="term" value="F:peptidase activity"/>
    <property type="evidence" value="ECO:0007669"/>
    <property type="project" value="UniProtKB-KW"/>
</dbReference>
<dbReference type="GO" id="GO:0006508">
    <property type="term" value="P:proteolysis"/>
    <property type="evidence" value="ECO:0007669"/>
    <property type="project" value="UniProtKB-KW"/>
</dbReference>
<evidence type="ECO:0000256" key="2">
    <source>
        <dbReference type="ARBA" id="ARBA00007862"/>
    </source>
</evidence>
<dbReference type="InterPro" id="IPR036013">
    <property type="entry name" value="Band_7/SPFH_dom_sf"/>
</dbReference>
<evidence type="ECO:0000256" key="5">
    <source>
        <dbReference type="ARBA" id="ARBA00023136"/>
    </source>
</evidence>
<dbReference type="InterPro" id="IPR010200">
    <property type="entry name" value="HflC"/>
</dbReference>
<reference evidence="8" key="1">
    <citation type="submission" date="2022-07" db="EMBL/GenBank/DDBJ databases">
        <title>Parvularcula maris sp. nov., an algicidal bacterium isolated from seawater.</title>
        <authorList>
            <person name="Li F."/>
        </authorList>
    </citation>
    <scope>NUCLEOTIDE SEQUENCE</scope>
    <source>
        <strain evidence="8">BGMRC 0090</strain>
    </source>
</reference>
<dbReference type="Proteomes" id="UP001142610">
    <property type="component" value="Unassembled WGS sequence"/>
</dbReference>
<keyword evidence="5" id="KW-0472">Membrane</keyword>
<sequence length="298" mass="33521">MKNLSYAVLAFVIVGLIIASSALFTVKEDEQAIVLQFGDPVKTIPSEDAGLHFKTPVVQNVVRFSAKNLNFDAAPVEVIVANEERLLVDAFVRYEIADPLLYFQRLSGVSTNALEIRERFDTRIGAVLGEAVRQVLGEVQIRDIITERRGELMAAIQAAVSEEARALGVRIIDVRIRQADFPQENAENVYERMISDYNQQAESIRAEGERQAREITASAEKEVVQITAAAREESQRIRGAADGQRNAIYNQAYTRDPEFFAFYRSLTAYEQALQDGQTTIILSPDSEFFRYFNDQEGR</sequence>
<dbReference type="PANTHER" id="PTHR42911:SF1">
    <property type="entry name" value="MODULATOR OF FTSH PROTEASE HFLC"/>
    <property type="match status" value="1"/>
</dbReference>
<feature type="domain" description="Band 7" evidence="7">
    <location>
        <begin position="21"/>
        <end position="193"/>
    </location>
</feature>
<proteinExistence type="inferred from homology"/>
<dbReference type="EMBL" id="JANIBC010000002">
    <property type="protein sequence ID" value="MCQ8184685.1"/>
    <property type="molecule type" value="Genomic_DNA"/>
</dbReference>
<keyword evidence="4" id="KW-1133">Transmembrane helix</keyword>
<dbReference type="SUPFAM" id="SSF117892">
    <property type="entry name" value="Band 7/SPFH domain"/>
    <property type="match status" value="1"/>
</dbReference>
<dbReference type="GO" id="GO:0016020">
    <property type="term" value="C:membrane"/>
    <property type="evidence" value="ECO:0007669"/>
    <property type="project" value="UniProtKB-SubCell"/>
</dbReference>
<accession>A0A9X2L7U7</accession>
<dbReference type="Pfam" id="PF01145">
    <property type="entry name" value="Band_7"/>
    <property type="match status" value="1"/>
</dbReference>
<name>A0A9X2L7U7_9PROT</name>
<keyword evidence="8" id="KW-0645">Protease</keyword>
<comment type="similarity">
    <text evidence="2 6">Belongs to the band 7/mec-2 family. HflC subfamily.</text>
</comment>
<evidence type="ECO:0000256" key="3">
    <source>
        <dbReference type="ARBA" id="ARBA00022692"/>
    </source>
</evidence>
<dbReference type="NCBIfam" id="TIGR01932">
    <property type="entry name" value="hflC"/>
    <property type="match status" value="1"/>
</dbReference>
<evidence type="ECO:0000259" key="7">
    <source>
        <dbReference type="SMART" id="SM00244"/>
    </source>
</evidence>
<organism evidence="8 9">
    <name type="scientific">Parvularcula maris</name>
    <dbReference type="NCBI Taxonomy" id="2965077"/>
    <lineage>
        <taxon>Bacteria</taxon>
        <taxon>Pseudomonadati</taxon>
        <taxon>Pseudomonadota</taxon>
        <taxon>Alphaproteobacteria</taxon>
        <taxon>Parvularculales</taxon>
        <taxon>Parvularculaceae</taxon>
        <taxon>Parvularcula</taxon>
    </lineage>
</organism>
<keyword evidence="8" id="KW-0378">Hydrolase</keyword>
<keyword evidence="9" id="KW-1185">Reference proteome</keyword>
<dbReference type="CDD" id="cd03405">
    <property type="entry name" value="SPFH_HflC"/>
    <property type="match status" value="1"/>
</dbReference>
<dbReference type="PANTHER" id="PTHR42911">
    <property type="entry name" value="MODULATOR OF FTSH PROTEASE HFLC"/>
    <property type="match status" value="1"/>
</dbReference>
<comment type="function">
    <text evidence="6">HflC and HflK could regulate a protease.</text>
</comment>
<evidence type="ECO:0000256" key="1">
    <source>
        <dbReference type="ARBA" id="ARBA00004167"/>
    </source>
</evidence>
<dbReference type="RefSeq" id="WP_256618533.1">
    <property type="nucleotide sequence ID" value="NZ_JANIBC010000002.1"/>
</dbReference>
<evidence type="ECO:0000313" key="8">
    <source>
        <dbReference type="EMBL" id="MCQ8184685.1"/>
    </source>
</evidence>
<dbReference type="SMART" id="SM00244">
    <property type="entry name" value="PHB"/>
    <property type="match status" value="1"/>
</dbReference>
<comment type="subcellular location">
    <subcellularLocation>
        <location evidence="1">Membrane</location>
        <topology evidence="1">Single-pass membrane protein</topology>
    </subcellularLocation>
</comment>
<protein>
    <recommendedName>
        <fullName evidence="6">Protein HflC</fullName>
    </recommendedName>
</protein>
<keyword evidence="3" id="KW-0812">Transmembrane</keyword>
<gene>
    <name evidence="8" type="primary">hflC</name>
    <name evidence="8" type="ORF">NOG11_04725</name>
</gene>
<comment type="caution">
    <text evidence="8">The sequence shown here is derived from an EMBL/GenBank/DDBJ whole genome shotgun (WGS) entry which is preliminary data.</text>
</comment>
<evidence type="ECO:0000313" key="9">
    <source>
        <dbReference type="Proteomes" id="UP001142610"/>
    </source>
</evidence>
<dbReference type="PIRSF" id="PIRSF005651">
    <property type="entry name" value="HflC"/>
    <property type="match status" value="1"/>
</dbReference>
<dbReference type="Gene3D" id="3.30.479.30">
    <property type="entry name" value="Band 7 domain"/>
    <property type="match status" value="1"/>
</dbReference>
<evidence type="ECO:0000256" key="6">
    <source>
        <dbReference type="PIRNR" id="PIRNR005651"/>
    </source>
</evidence>
<evidence type="ECO:0000256" key="4">
    <source>
        <dbReference type="ARBA" id="ARBA00022989"/>
    </source>
</evidence>
<dbReference type="InterPro" id="IPR001107">
    <property type="entry name" value="Band_7"/>
</dbReference>
<dbReference type="AlphaFoldDB" id="A0A9X2L7U7"/>